<dbReference type="EMBL" id="CP019609">
    <property type="protein sequence ID" value="AQP53821.1"/>
    <property type="molecule type" value="Genomic_DNA"/>
</dbReference>
<dbReference type="RefSeq" id="WP_077275898.1">
    <property type="nucleotide sequence ID" value="NZ_NGJV01000027.1"/>
</dbReference>
<dbReference type="OrthoDB" id="9795766at2"/>
<organism evidence="1 2">
    <name type="scientific">Vagococcus penaei</name>
    <dbReference type="NCBI Taxonomy" id="633807"/>
    <lineage>
        <taxon>Bacteria</taxon>
        <taxon>Bacillati</taxon>
        <taxon>Bacillota</taxon>
        <taxon>Bacilli</taxon>
        <taxon>Lactobacillales</taxon>
        <taxon>Enterococcaceae</taxon>
        <taxon>Vagococcus</taxon>
    </lineage>
</organism>
<accession>A0A1Q2D682</accession>
<gene>
    <name evidence="1" type="ORF">BW732_05935</name>
</gene>
<evidence type="ECO:0000313" key="1">
    <source>
        <dbReference type="EMBL" id="AQP53821.1"/>
    </source>
</evidence>
<proteinExistence type="predicted"/>
<evidence type="ECO:0000313" key="2">
    <source>
        <dbReference type="Proteomes" id="UP000188246"/>
    </source>
</evidence>
<dbReference type="AlphaFoldDB" id="A0A1Q2D682"/>
<sequence length="63" mass="7363">MKNRKFNISNRDIKIQNSVKSSATDLSVEVVEELTIEKVFEDYKGEPFQSKLIEFEPVGNEKW</sequence>
<dbReference type="KEGG" id="vpi:BW732_05935"/>
<dbReference type="STRING" id="633807.BW732_05935"/>
<protein>
    <submittedName>
        <fullName evidence="1">Uncharacterized protein</fullName>
    </submittedName>
</protein>
<reference evidence="1 2" key="1">
    <citation type="journal article" date="2010" name="Int. J. Syst. Evol. Microbiol.">
        <title>Vagococcus penaei sp. nov., isolated from spoilage microbiota of cooked shrimp (Penaeus vannamei).</title>
        <authorList>
            <person name="Jaffres E."/>
            <person name="Prevost H."/>
            <person name="Rossero A."/>
            <person name="Joffraud J.J."/>
            <person name="Dousset X."/>
        </authorList>
    </citation>
    <scope>NUCLEOTIDE SEQUENCE [LARGE SCALE GENOMIC DNA]</scope>
    <source>
        <strain evidence="1 2">CD276</strain>
    </source>
</reference>
<dbReference type="Proteomes" id="UP000188246">
    <property type="component" value="Chromosome"/>
</dbReference>
<name>A0A1Q2D682_9ENTE</name>
<keyword evidence="2" id="KW-1185">Reference proteome</keyword>